<feature type="region of interest" description="Disordered" evidence="2">
    <location>
        <begin position="1"/>
        <end position="28"/>
    </location>
</feature>
<reference evidence="3" key="1">
    <citation type="submission" date="2021-01" db="EMBL/GenBank/DDBJ databases">
        <title>Whole genome shotgun sequence of Actinoplanes siamensis NBRC 109076.</title>
        <authorList>
            <person name="Komaki H."/>
            <person name="Tamura T."/>
        </authorList>
    </citation>
    <scope>NUCLEOTIDE SEQUENCE</scope>
    <source>
        <strain evidence="3">NBRC 109076</strain>
    </source>
</reference>
<dbReference type="Proteomes" id="UP000629619">
    <property type="component" value="Unassembled WGS sequence"/>
</dbReference>
<feature type="coiled-coil region" evidence="1">
    <location>
        <begin position="136"/>
        <end position="170"/>
    </location>
</feature>
<comment type="caution">
    <text evidence="3">The sequence shown here is derived from an EMBL/GenBank/DDBJ whole genome shotgun (WGS) entry which is preliminary data.</text>
</comment>
<name>A0A919N9S8_9ACTN</name>
<evidence type="ECO:0000256" key="2">
    <source>
        <dbReference type="SAM" id="MobiDB-lite"/>
    </source>
</evidence>
<accession>A0A919N9S8</accession>
<keyword evidence="1" id="KW-0175">Coiled coil</keyword>
<keyword evidence="4" id="KW-1185">Reference proteome</keyword>
<evidence type="ECO:0000313" key="4">
    <source>
        <dbReference type="Proteomes" id="UP000629619"/>
    </source>
</evidence>
<feature type="compositionally biased region" description="Basic and acidic residues" evidence="2">
    <location>
        <begin position="13"/>
        <end position="25"/>
    </location>
</feature>
<evidence type="ECO:0000256" key="1">
    <source>
        <dbReference type="SAM" id="Coils"/>
    </source>
</evidence>
<sequence length="239" mass="27220">MEATAETTYPAALRRDDRNRGRLDGEQGLPSLAEVRRRHQELAGTGEPVVVGYQVVLLAELNERLDELYVAFVRLGRATALELDRCDELIDRARRDADRARERLDAANAPLTAEELRPRNPQEQRWAEAMLRHRREVARSRRIRRAEAELEQAREAVERRRADRAEVLRRHREAAAGPGAEARRTAELYQRRIAEYLSALSQHHPHGMTLYPLLTLPPVQLPGWVTETPPDPADSGSPT</sequence>
<organism evidence="3 4">
    <name type="scientific">Actinoplanes siamensis</name>
    <dbReference type="NCBI Taxonomy" id="1223317"/>
    <lineage>
        <taxon>Bacteria</taxon>
        <taxon>Bacillati</taxon>
        <taxon>Actinomycetota</taxon>
        <taxon>Actinomycetes</taxon>
        <taxon>Micromonosporales</taxon>
        <taxon>Micromonosporaceae</taxon>
        <taxon>Actinoplanes</taxon>
    </lineage>
</organism>
<evidence type="ECO:0000313" key="3">
    <source>
        <dbReference type="EMBL" id="GIF06860.1"/>
    </source>
</evidence>
<dbReference type="AlphaFoldDB" id="A0A919N9S8"/>
<proteinExistence type="predicted"/>
<dbReference type="EMBL" id="BOMW01000041">
    <property type="protein sequence ID" value="GIF06860.1"/>
    <property type="molecule type" value="Genomic_DNA"/>
</dbReference>
<gene>
    <name evidence="3" type="ORF">Asi03nite_43980</name>
</gene>
<dbReference type="RefSeq" id="WP_203682290.1">
    <property type="nucleotide sequence ID" value="NZ_BOMW01000041.1"/>
</dbReference>
<protein>
    <submittedName>
        <fullName evidence="3">Uncharacterized protein</fullName>
    </submittedName>
</protein>